<dbReference type="AlphaFoldDB" id="A0A2D2PZC3"/>
<keyword evidence="1" id="KW-0472">Membrane</keyword>
<proteinExistence type="predicted"/>
<feature type="transmembrane region" description="Helical" evidence="1">
    <location>
        <begin position="21"/>
        <end position="38"/>
    </location>
</feature>
<dbReference type="OrthoDB" id="467942at2"/>
<keyword evidence="3" id="KW-1185">Reference proteome</keyword>
<reference evidence="3" key="2">
    <citation type="journal article" date="2022" name="Front. Microbiol.">
        <title>Comparative Genomic Analysis Revealed Distinct Molecular Components and Organization of CO2-Concentrating Mechanism in Thermophilic Cyanobacteria.</title>
        <authorList>
            <person name="Tang J."/>
            <person name="Zhou H."/>
            <person name="Yao D."/>
            <person name="Riaz S."/>
            <person name="You D."/>
            <person name="Klepacz-Smolka A."/>
            <person name="Daroch M."/>
        </authorList>
    </citation>
    <scope>NUCLEOTIDE SEQUENCE [LARGE SCALE GENOMIC DNA]</scope>
    <source>
        <strain evidence="3">PCC 6715</strain>
    </source>
</reference>
<dbReference type="Proteomes" id="UP000231057">
    <property type="component" value="Chromosome"/>
</dbReference>
<evidence type="ECO:0000256" key="1">
    <source>
        <dbReference type="SAM" id="Phobius"/>
    </source>
</evidence>
<dbReference type="EMBL" id="CP018092">
    <property type="protein sequence ID" value="ATS17581.1"/>
    <property type="molecule type" value="Genomic_DNA"/>
</dbReference>
<dbReference type="RefSeq" id="WP_099797760.1">
    <property type="nucleotide sequence ID" value="NZ_CP018092.1"/>
</dbReference>
<name>A0A2D2PZC3_PARLV</name>
<feature type="transmembrane region" description="Helical" evidence="1">
    <location>
        <begin position="58"/>
        <end position="79"/>
    </location>
</feature>
<gene>
    <name evidence="2" type="ORF">BRW62_01165</name>
</gene>
<evidence type="ECO:0000313" key="2">
    <source>
        <dbReference type="EMBL" id="ATS17581.1"/>
    </source>
</evidence>
<evidence type="ECO:0000313" key="3">
    <source>
        <dbReference type="Proteomes" id="UP000231057"/>
    </source>
</evidence>
<dbReference type="KEGG" id="slw:BRW62_01165"/>
<reference evidence="2 3" key="1">
    <citation type="submission" date="2016-11" db="EMBL/GenBank/DDBJ databases">
        <title>Complete genome sequence of thermophilic cyanobacteria strain Synechococcus sp. PCC6715.</title>
        <authorList>
            <person name="Tang J."/>
            <person name="Daroch M."/>
            <person name="Liang Y."/>
            <person name="Jiang D."/>
            <person name="Shah M."/>
        </authorList>
    </citation>
    <scope>NUCLEOTIDE SEQUENCE [LARGE SCALE GENOMIC DNA]</scope>
    <source>
        <strain evidence="2 3">PCC 6715</strain>
    </source>
</reference>
<keyword evidence="1" id="KW-0812">Transmembrane</keyword>
<organism evidence="2 3">
    <name type="scientific">Parathermosynechococcus lividus PCC 6715</name>
    <dbReference type="NCBI Taxonomy" id="1917166"/>
    <lineage>
        <taxon>Bacteria</taxon>
        <taxon>Bacillati</taxon>
        <taxon>Cyanobacteriota</taxon>
        <taxon>Cyanophyceae</taxon>
        <taxon>Acaryochloridales</taxon>
        <taxon>Thermosynechococcaceae</taxon>
        <taxon>Parathermosynechococcus</taxon>
    </lineage>
</organism>
<protein>
    <submittedName>
        <fullName evidence="2">Uncharacterized protein</fullName>
    </submittedName>
</protein>
<feature type="transmembrane region" description="Helical" evidence="1">
    <location>
        <begin position="116"/>
        <end position="134"/>
    </location>
</feature>
<keyword evidence="1" id="KW-1133">Transmembrane helix</keyword>
<feature type="transmembrane region" description="Helical" evidence="1">
    <location>
        <begin position="91"/>
        <end position="110"/>
    </location>
</feature>
<accession>A0A2D2PZC3</accession>
<sequence>MSDPWHQFKALPWRSLIPTGLLVALIAALFDTGLYYIGSASLLMREVLIILLQPPLSLLVQLGMSIALGMLAVLCLEVWFNPAPIYGGTLWGLFLCLLLASLGFSFFGSLLGLRSVFFPITEVFLIGTAMGIFWQGRRYWRY</sequence>